<gene>
    <name evidence="2" type="ORF">AVDCRST_MAG47-3189</name>
</gene>
<feature type="non-terminal residue" evidence="2">
    <location>
        <position position="337"/>
    </location>
</feature>
<feature type="region of interest" description="Disordered" evidence="1">
    <location>
        <begin position="1"/>
        <end position="276"/>
    </location>
</feature>
<dbReference type="AlphaFoldDB" id="A0A6J4NVX4"/>
<sequence length="337" mass="37586">PLLDPRHHGQPARAASRVGLERVGAGRRPRLRGAAVLERGRAVRPRRPAQRQDHALAVRRPQREGRRARHERRPGRRAHRRRPRLDPERLPDRADQPGQPPRRGRDHQPRRTRPGCRARLQPRVLDRGAAEGRPGAHRQPGDVVRTGPADRQHRLGQGSTVRDGPVAHGSRGRRAQRAAEPEGGRGPAGRHHRPVRARAGCRRGGLPRCRRRVPPQGVPDPLRHPAPGRGWPQRQPQRRLPPPAAGPRLLLHEGRRAGDAGPGRLHRRSVGPAAGRVPRRRLRLGRAGTWPAARRDVARLLRRRRVGGPRRAAAARRTRTLGDRLVQPLLPEPAGPV</sequence>
<evidence type="ECO:0000256" key="1">
    <source>
        <dbReference type="SAM" id="MobiDB-lite"/>
    </source>
</evidence>
<reference evidence="2" key="1">
    <citation type="submission" date="2020-02" db="EMBL/GenBank/DDBJ databases">
        <authorList>
            <person name="Meier V. D."/>
        </authorList>
    </citation>
    <scope>NUCLEOTIDE SEQUENCE</scope>
    <source>
        <strain evidence="2">AVDCRST_MAG47</strain>
    </source>
</reference>
<feature type="compositionally biased region" description="Basic and acidic residues" evidence="1">
    <location>
        <begin position="84"/>
        <end position="95"/>
    </location>
</feature>
<proteinExistence type="predicted"/>
<dbReference type="EMBL" id="CADCUK010000211">
    <property type="protein sequence ID" value="CAA9397174.1"/>
    <property type="molecule type" value="Genomic_DNA"/>
</dbReference>
<feature type="non-terminal residue" evidence="2">
    <location>
        <position position="1"/>
    </location>
</feature>
<feature type="compositionally biased region" description="Basic residues" evidence="1">
    <location>
        <begin position="306"/>
        <end position="319"/>
    </location>
</feature>
<protein>
    <submittedName>
        <fullName evidence="2">Uncharacterized protein</fullName>
    </submittedName>
</protein>
<feature type="compositionally biased region" description="Low complexity" evidence="1">
    <location>
        <begin position="225"/>
        <end position="235"/>
    </location>
</feature>
<accession>A0A6J4NVX4</accession>
<feature type="compositionally biased region" description="Basic residues" evidence="1">
    <location>
        <begin position="66"/>
        <end position="83"/>
    </location>
</feature>
<organism evidence="2">
    <name type="scientific">uncultured Nocardioidaceae bacterium</name>
    <dbReference type="NCBI Taxonomy" id="253824"/>
    <lineage>
        <taxon>Bacteria</taxon>
        <taxon>Bacillati</taxon>
        <taxon>Actinomycetota</taxon>
        <taxon>Actinomycetes</taxon>
        <taxon>Propionibacteriales</taxon>
        <taxon>Nocardioidaceae</taxon>
        <taxon>environmental samples</taxon>
    </lineage>
</organism>
<feature type="compositionally biased region" description="Basic and acidic residues" evidence="1">
    <location>
        <begin position="50"/>
        <end position="65"/>
    </location>
</feature>
<name>A0A6J4NVX4_9ACTN</name>
<feature type="compositionally biased region" description="Basic residues" evidence="1">
    <location>
        <begin position="188"/>
        <end position="201"/>
    </location>
</feature>
<feature type="region of interest" description="Disordered" evidence="1">
    <location>
        <begin position="306"/>
        <end position="337"/>
    </location>
</feature>
<feature type="compositionally biased region" description="Basic residues" evidence="1">
    <location>
        <begin position="102"/>
        <end position="116"/>
    </location>
</feature>
<evidence type="ECO:0000313" key="2">
    <source>
        <dbReference type="EMBL" id="CAA9397174.1"/>
    </source>
</evidence>